<feature type="domain" description="Xylanolytic transcriptional activator regulatory" evidence="5">
    <location>
        <begin position="212"/>
        <end position="284"/>
    </location>
</feature>
<keyword evidence="2" id="KW-0804">Transcription</keyword>
<evidence type="ECO:0000256" key="1">
    <source>
        <dbReference type="ARBA" id="ARBA00023015"/>
    </source>
</evidence>
<feature type="region of interest" description="Disordered" evidence="4">
    <location>
        <begin position="40"/>
        <end position="64"/>
    </location>
</feature>
<dbReference type="Pfam" id="PF04082">
    <property type="entry name" value="Fungal_trans"/>
    <property type="match status" value="1"/>
</dbReference>
<dbReference type="SMART" id="SM00906">
    <property type="entry name" value="Fungal_trans"/>
    <property type="match status" value="1"/>
</dbReference>
<protein>
    <submittedName>
        <fullName evidence="6">Fungal-specific transcription factor domain-containing protein</fullName>
    </submittedName>
</protein>
<evidence type="ECO:0000256" key="2">
    <source>
        <dbReference type="ARBA" id="ARBA00023163"/>
    </source>
</evidence>
<organism evidence="6 7">
    <name type="scientific">Aspergillus lucknowensis</name>
    <dbReference type="NCBI Taxonomy" id="176173"/>
    <lineage>
        <taxon>Eukaryota</taxon>
        <taxon>Fungi</taxon>
        <taxon>Dikarya</taxon>
        <taxon>Ascomycota</taxon>
        <taxon>Pezizomycotina</taxon>
        <taxon>Eurotiomycetes</taxon>
        <taxon>Eurotiomycetidae</taxon>
        <taxon>Eurotiales</taxon>
        <taxon>Aspergillaceae</taxon>
        <taxon>Aspergillus</taxon>
        <taxon>Aspergillus subgen. Nidulantes</taxon>
    </lineage>
</organism>
<feature type="compositionally biased region" description="Polar residues" evidence="4">
    <location>
        <begin position="51"/>
        <end position="64"/>
    </location>
</feature>
<sequence>MGLATRPFSDVGDADESVKEFFGSSSAVAFIKQLQESVKLGTTPPAPPQSPYNNSRHGVSQRAATESVPQHIRLPLHLLPPRSLADHLVDCYFSRVHTLYPFIHKEAFLTLYRWIWESGNGGLDTSASAGLGLGDFAVSSTTFYYGLNIVFAMGCQFSDIVRTEREATSEAFFYRCKRALDVDYLERGDLALVQVLLFMAHYLQSSRTPNRCWHAIGTACRLAQVVGLHSTVGDKHRSFAQKQIRRRVWHGCRMVDLAVSSMLGRPTMTSNRLSVPFPDAVDDRYLSNATPICEQPPGTFSRVEWFVATLKLHELLREIKNTLYDDVSGERTPNSRGQVKVAKVQQIQQITQIDSKLDDFRLSLPGPLNWEAMSPAGCLDPWLREKCLLKARFLCLRVLAYRPVLSQSLDQGQGTEVNRNEQLPDNFQTGTGIYANFTLNCSVLCARSAIDLISLVHQTCSTDLASVWFYSVFYTFTAGLLLILTEFHSSVVKIVTREALDLAWEECRSALDHLKIYSKVAEQCANSLDATRSKCLKLQSGKTAPLSLCVRGLTNSGPNQADQTTSGREAGSISTAALVNEAEAAPYYESFLSNLNLDSISLDWSCFDTES</sequence>
<evidence type="ECO:0000256" key="4">
    <source>
        <dbReference type="SAM" id="MobiDB-lite"/>
    </source>
</evidence>
<dbReference type="Proteomes" id="UP001610432">
    <property type="component" value="Unassembled WGS sequence"/>
</dbReference>
<comment type="caution">
    <text evidence="6">The sequence shown here is derived from an EMBL/GenBank/DDBJ whole genome shotgun (WGS) entry which is preliminary data.</text>
</comment>
<dbReference type="PANTHER" id="PTHR47424:SF4">
    <property type="entry name" value="ZN(II)2CYS6 TRANSCRIPTION FACTOR (EUROFUNG)"/>
    <property type="match status" value="1"/>
</dbReference>
<dbReference type="RefSeq" id="XP_070882067.1">
    <property type="nucleotide sequence ID" value="XM_071026496.1"/>
</dbReference>
<proteinExistence type="predicted"/>
<dbReference type="InterPro" id="IPR007219">
    <property type="entry name" value="XnlR_reg_dom"/>
</dbReference>
<dbReference type="GeneID" id="98141568"/>
<evidence type="ECO:0000313" key="6">
    <source>
        <dbReference type="EMBL" id="KAL2863088.1"/>
    </source>
</evidence>
<evidence type="ECO:0000259" key="5">
    <source>
        <dbReference type="SMART" id="SM00906"/>
    </source>
</evidence>
<reference evidence="6 7" key="1">
    <citation type="submission" date="2024-07" db="EMBL/GenBank/DDBJ databases">
        <title>Section-level genome sequencing and comparative genomics of Aspergillus sections Usti and Cavernicolus.</title>
        <authorList>
            <consortium name="Lawrence Berkeley National Laboratory"/>
            <person name="Nybo J.L."/>
            <person name="Vesth T.C."/>
            <person name="Theobald S."/>
            <person name="Frisvad J.C."/>
            <person name="Larsen T.O."/>
            <person name="Kjaerboelling I."/>
            <person name="Rothschild-Mancinelli K."/>
            <person name="Lyhne E.K."/>
            <person name="Kogle M.E."/>
            <person name="Barry K."/>
            <person name="Clum A."/>
            <person name="Na H."/>
            <person name="Ledsgaard L."/>
            <person name="Lin J."/>
            <person name="Lipzen A."/>
            <person name="Kuo A."/>
            <person name="Riley R."/>
            <person name="Mondo S."/>
            <person name="Labutti K."/>
            <person name="Haridas S."/>
            <person name="Pangalinan J."/>
            <person name="Salamov A.A."/>
            <person name="Simmons B.A."/>
            <person name="Magnuson J.K."/>
            <person name="Chen J."/>
            <person name="Drula E."/>
            <person name="Henrissat B."/>
            <person name="Wiebenga A."/>
            <person name="Lubbers R.J."/>
            <person name="Gomes A.C."/>
            <person name="Macurrencykelacurrency M.R."/>
            <person name="Stajich J."/>
            <person name="Grigoriev I.V."/>
            <person name="Mortensen U.H."/>
            <person name="De Vries R.P."/>
            <person name="Baker S.E."/>
            <person name="Andersen M.R."/>
        </authorList>
    </citation>
    <scope>NUCLEOTIDE SEQUENCE [LARGE SCALE GENOMIC DNA]</scope>
    <source>
        <strain evidence="6 7">CBS 449.75</strain>
    </source>
</reference>
<keyword evidence="3" id="KW-0539">Nucleus</keyword>
<dbReference type="PANTHER" id="PTHR47424">
    <property type="entry name" value="REGULATORY PROTEIN GAL4"/>
    <property type="match status" value="1"/>
</dbReference>
<evidence type="ECO:0000313" key="7">
    <source>
        <dbReference type="Proteomes" id="UP001610432"/>
    </source>
</evidence>
<keyword evidence="7" id="KW-1185">Reference proteome</keyword>
<accession>A0ABR4LEW3</accession>
<dbReference type="InterPro" id="IPR051127">
    <property type="entry name" value="Fungal_SecMet_Regulators"/>
</dbReference>
<dbReference type="CDD" id="cd12148">
    <property type="entry name" value="fungal_TF_MHR"/>
    <property type="match status" value="1"/>
</dbReference>
<gene>
    <name evidence="6" type="ORF">BJX67DRAFT_269853</name>
</gene>
<dbReference type="EMBL" id="JBFXLQ010000057">
    <property type="protein sequence ID" value="KAL2863088.1"/>
    <property type="molecule type" value="Genomic_DNA"/>
</dbReference>
<keyword evidence="1" id="KW-0805">Transcription regulation</keyword>
<name>A0ABR4LEW3_9EURO</name>
<evidence type="ECO:0000256" key="3">
    <source>
        <dbReference type="ARBA" id="ARBA00023242"/>
    </source>
</evidence>